<evidence type="ECO:0000313" key="3">
    <source>
        <dbReference type="Proteomes" id="UP000595362"/>
    </source>
</evidence>
<dbReference type="AlphaFoldDB" id="A0A7T5R2M0"/>
<dbReference type="NCBIfam" id="NF008528">
    <property type="entry name" value="PRK11463.1-2"/>
    <property type="match status" value="1"/>
</dbReference>
<feature type="transmembrane region" description="Helical" evidence="1">
    <location>
        <begin position="27"/>
        <end position="45"/>
    </location>
</feature>
<accession>A0A7T5R2M0</accession>
<dbReference type="InterPro" id="IPR007313">
    <property type="entry name" value="FxsA"/>
</dbReference>
<evidence type="ECO:0000313" key="2">
    <source>
        <dbReference type="EMBL" id="QQG36418.1"/>
    </source>
</evidence>
<protein>
    <submittedName>
        <fullName evidence="2">FxsA family protein</fullName>
    </submittedName>
</protein>
<keyword evidence="1" id="KW-0472">Membrane</keyword>
<keyword evidence="1" id="KW-0812">Transmembrane</keyword>
<sequence length="143" mass="15726">MTFFAALILLPLIEVSLFIAIGGELGIFRTLLLLAAAGFAGGFILKTQGLNTILAMQAVARRGQVPLQQMFDGFCLVLAGVLLILPGFFTDFLSFALMVPPIRALLRQELIRRYGLPEMTAADESVIDAEFHRIDVERITKDE</sequence>
<organism evidence="2 3">
    <name type="scientific">Micavibrio aeruginosavorus</name>
    <dbReference type="NCBI Taxonomy" id="349221"/>
    <lineage>
        <taxon>Bacteria</taxon>
        <taxon>Pseudomonadati</taxon>
        <taxon>Bdellovibrionota</taxon>
        <taxon>Bdellovibrionia</taxon>
        <taxon>Bdellovibrionales</taxon>
        <taxon>Pseudobdellovibrionaceae</taxon>
        <taxon>Micavibrio</taxon>
    </lineage>
</organism>
<evidence type="ECO:0000256" key="1">
    <source>
        <dbReference type="SAM" id="Phobius"/>
    </source>
</evidence>
<reference evidence="2 3" key="1">
    <citation type="submission" date="2020-07" db="EMBL/GenBank/DDBJ databases">
        <title>Huge and variable diversity of episymbiotic CPR bacteria and DPANN archaea in groundwater ecosystems.</title>
        <authorList>
            <person name="He C.Y."/>
            <person name="Keren R."/>
            <person name="Whittaker M."/>
            <person name="Farag I.F."/>
            <person name="Doudna J."/>
            <person name="Cate J.H.D."/>
            <person name="Banfield J.F."/>
        </authorList>
    </citation>
    <scope>NUCLEOTIDE SEQUENCE [LARGE SCALE GENOMIC DNA]</scope>
    <source>
        <strain evidence="2">NC_groundwater_70_Ag_B-0.1um_54_66</strain>
    </source>
</reference>
<keyword evidence="1" id="KW-1133">Transmembrane helix</keyword>
<dbReference type="EMBL" id="CP066681">
    <property type="protein sequence ID" value="QQG36418.1"/>
    <property type="molecule type" value="Genomic_DNA"/>
</dbReference>
<dbReference type="Pfam" id="PF04186">
    <property type="entry name" value="FxsA"/>
    <property type="match status" value="1"/>
</dbReference>
<feature type="transmembrane region" description="Helical" evidence="1">
    <location>
        <begin position="71"/>
        <end position="89"/>
    </location>
</feature>
<dbReference type="PANTHER" id="PTHR35335">
    <property type="entry name" value="UPF0716 PROTEIN FXSA"/>
    <property type="match status" value="1"/>
</dbReference>
<dbReference type="Proteomes" id="UP000595362">
    <property type="component" value="Chromosome"/>
</dbReference>
<dbReference type="PANTHER" id="PTHR35335:SF1">
    <property type="entry name" value="UPF0716 PROTEIN FXSA"/>
    <property type="match status" value="1"/>
</dbReference>
<name>A0A7T5R2M0_9BACT</name>
<dbReference type="GO" id="GO:0016020">
    <property type="term" value="C:membrane"/>
    <property type="evidence" value="ECO:0007669"/>
    <property type="project" value="InterPro"/>
</dbReference>
<gene>
    <name evidence="2" type="ORF">HYS17_01085</name>
</gene>
<proteinExistence type="predicted"/>